<keyword evidence="10" id="KW-1185">Reference proteome</keyword>
<keyword evidence="7" id="KW-0333">Golgi apparatus</keyword>
<dbReference type="InterPro" id="IPR024156">
    <property type="entry name" value="Small_GTPase_ARF"/>
</dbReference>
<evidence type="ECO:0000313" key="10">
    <source>
        <dbReference type="Proteomes" id="UP000266723"/>
    </source>
</evidence>
<keyword evidence="6" id="KW-0653">Protein transport</keyword>
<dbReference type="InterPro" id="IPR006689">
    <property type="entry name" value="Small_GTPase_ARF/SAR"/>
</dbReference>
<evidence type="ECO:0000256" key="2">
    <source>
        <dbReference type="ARBA" id="ARBA00010290"/>
    </source>
</evidence>
<evidence type="ECO:0000256" key="3">
    <source>
        <dbReference type="ARBA" id="ARBA00022707"/>
    </source>
</evidence>
<evidence type="ECO:0000256" key="5">
    <source>
        <dbReference type="ARBA" id="ARBA00022892"/>
    </source>
</evidence>
<evidence type="ECO:0000256" key="8">
    <source>
        <dbReference type="ARBA" id="ARBA00023134"/>
    </source>
</evidence>
<evidence type="ECO:0000256" key="4">
    <source>
        <dbReference type="ARBA" id="ARBA00022741"/>
    </source>
</evidence>
<gene>
    <name evidence="9" type="ORF">DY000_02055186</name>
</gene>
<comment type="caution">
    <text evidence="9">The sequence shown here is derived from an EMBL/GenBank/DDBJ whole genome shotgun (WGS) entry which is preliminary data.</text>
</comment>
<accession>A0ABQ7A623</accession>
<comment type="subcellular location">
    <subcellularLocation>
        <location evidence="1">Golgi apparatus</location>
    </subcellularLocation>
</comment>
<evidence type="ECO:0000256" key="6">
    <source>
        <dbReference type="ARBA" id="ARBA00022927"/>
    </source>
</evidence>
<dbReference type="SUPFAM" id="SSF52540">
    <property type="entry name" value="P-loop containing nucleoside triphosphate hydrolases"/>
    <property type="match status" value="1"/>
</dbReference>
<dbReference type="Pfam" id="PF00025">
    <property type="entry name" value="Arf"/>
    <property type="match status" value="1"/>
</dbReference>
<name>A0ABQ7A623_BRACR</name>
<keyword evidence="4" id="KW-0547">Nucleotide-binding</keyword>
<dbReference type="Gene3D" id="3.40.50.300">
    <property type="entry name" value="P-loop containing nucleotide triphosphate hydrolases"/>
    <property type="match status" value="1"/>
</dbReference>
<protein>
    <submittedName>
        <fullName evidence="9">Uncharacterized protein</fullName>
    </submittedName>
</protein>
<sequence length="208" mass="23095">MEMSDKRVMDRTWRGGRLQLYSLRRGVSHRSGLEKSQAIKLPSTCGGGGPGVGNGGVMWTGSKAWQFTGSWGVCGRGSCAAVVIYQRGALLQKGMDMYERVAKPKAETPIAENEIRITSMGRARNCITYAMALFQASGLVYVVDSRDRERMEETKSFLYMVMDEGKVPDNMAVLVYANKHEVPGAMSDSEISNELVLASLRQRNWQRN</sequence>
<dbReference type="Proteomes" id="UP000266723">
    <property type="component" value="Unassembled WGS sequence"/>
</dbReference>
<keyword evidence="5" id="KW-0931">ER-Golgi transport</keyword>
<evidence type="ECO:0000313" key="9">
    <source>
        <dbReference type="EMBL" id="KAF3493133.1"/>
    </source>
</evidence>
<proteinExistence type="inferred from homology"/>
<keyword evidence="6" id="KW-0813">Transport</keyword>
<keyword evidence="3" id="KW-0519">Myristate</keyword>
<evidence type="ECO:0000256" key="1">
    <source>
        <dbReference type="ARBA" id="ARBA00004555"/>
    </source>
</evidence>
<dbReference type="InterPro" id="IPR027417">
    <property type="entry name" value="P-loop_NTPase"/>
</dbReference>
<keyword evidence="3" id="KW-0449">Lipoprotein</keyword>
<comment type="similarity">
    <text evidence="2">Belongs to the small GTPase superfamily. Arf family.</text>
</comment>
<organism evidence="9 10">
    <name type="scientific">Brassica cretica</name>
    <name type="common">Mustard</name>
    <dbReference type="NCBI Taxonomy" id="69181"/>
    <lineage>
        <taxon>Eukaryota</taxon>
        <taxon>Viridiplantae</taxon>
        <taxon>Streptophyta</taxon>
        <taxon>Embryophyta</taxon>
        <taxon>Tracheophyta</taxon>
        <taxon>Spermatophyta</taxon>
        <taxon>Magnoliopsida</taxon>
        <taxon>eudicotyledons</taxon>
        <taxon>Gunneridae</taxon>
        <taxon>Pentapetalae</taxon>
        <taxon>rosids</taxon>
        <taxon>malvids</taxon>
        <taxon>Brassicales</taxon>
        <taxon>Brassicaceae</taxon>
        <taxon>Brassiceae</taxon>
        <taxon>Brassica</taxon>
    </lineage>
</organism>
<keyword evidence="8" id="KW-0342">GTP-binding</keyword>
<evidence type="ECO:0000256" key="7">
    <source>
        <dbReference type="ARBA" id="ARBA00023034"/>
    </source>
</evidence>
<reference evidence="9 10" key="1">
    <citation type="journal article" date="2020" name="BMC Genomics">
        <title>Intraspecific diversification of the crop wild relative Brassica cretica Lam. using demographic model selection.</title>
        <authorList>
            <person name="Kioukis A."/>
            <person name="Michalopoulou V.A."/>
            <person name="Briers L."/>
            <person name="Pirintsos S."/>
            <person name="Studholme D.J."/>
            <person name="Pavlidis P."/>
            <person name="Sarris P.F."/>
        </authorList>
    </citation>
    <scope>NUCLEOTIDE SEQUENCE [LARGE SCALE GENOMIC DNA]</scope>
    <source>
        <strain evidence="10">cv. PFS-1207/04</strain>
    </source>
</reference>
<dbReference type="EMBL" id="QGKV02002055">
    <property type="protein sequence ID" value="KAF3493133.1"/>
    <property type="molecule type" value="Genomic_DNA"/>
</dbReference>
<dbReference type="PANTHER" id="PTHR11711">
    <property type="entry name" value="ADP RIBOSYLATION FACTOR-RELATED"/>
    <property type="match status" value="1"/>
</dbReference>